<feature type="region of interest" description="Disordered" evidence="1">
    <location>
        <begin position="177"/>
        <end position="230"/>
    </location>
</feature>
<dbReference type="PANTHER" id="PTHR47385">
    <property type="entry name" value="CALPONIN"/>
    <property type="match status" value="1"/>
</dbReference>
<dbReference type="InterPro" id="IPR003096">
    <property type="entry name" value="SM22_calponin"/>
</dbReference>
<dbReference type="SMART" id="SM00033">
    <property type="entry name" value="CH"/>
    <property type="match status" value="1"/>
</dbReference>
<feature type="domain" description="Calponin-homology (CH)" evidence="2">
    <location>
        <begin position="52"/>
        <end position="167"/>
    </location>
</feature>
<dbReference type="GO" id="GO:0007015">
    <property type="term" value="P:actin filament organization"/>
    <property type="evidence" value="ECO:0007669"/>
    <property type="project" value="TreeGrafter"/>
</dbReference>
<dbReference type="InterPro" id="IPR001715">
    <property type="entry name" value="CH_dom"/>
</dbReference>
<accession>A0A1G4ISH4</accession>
<proteinExistence type="predicted"/>
<reference evidence="4" key="1">
    <citation type="submission" date="2016-03" db="EMBL/GenBank/DDBJ databases">
        <authorList>
            <person name="Devillers Hugo."/>
        </authorList>
    </citation>
    <scope>NUCLEOTIDE SEQUENCE [LARGE SCALE GENOMIC DNA]</scope>
</reference>
<keyword evidence="4" id="KW-1185">Reference proteome</keyword>
<dbReference type="SUPFAM" id="SSF47576">
    <property type="entry name" value="Calponin-homology domain, CH-domain"/>
    <property type="match status" value="1"/>
</dbReference>
<dbReference type="Gene3D" id="1.10.418.10">
    <property type="entry name" value="Calponin-like domain"/>
    <property type="match status" value="1"/>
</dbReference>
<dbReference type="PROSITE" id="PS50021">
    <property type="entry name" value="CH"/>
    <property type="match status" value="1"/>
</dbReference>
<dbReference type="Proteomes" id="UP000191144">
    <property type="component" value="Chromosome B"/>
</dbReference>
<gene>
    <name evidence="3" type="ORF">LAME_0B00672G</name>
</gene>
<dbReference type="OrthoDB" id="21595at2759"/>
<evidence type="ECO:0000256" key="1">
    <source>
        <dbReference type="SAM" id="MobiDB-lite"/>
    </source>
</evidence>
<evidence type="ECO:0000259" key="2">
    <source>
        <dbReference type="PROSITE" id="PS50021"/>
    </source>
</evidence>
<dbReference type="Pfam" id="PF00307">
    <property type="entry name" value="CH"/>
    <property type="match status" value="1"/>
</dbReference>
<evidence type="ECO:0000313" key="3">
    <source>
        <dbReference type="EMBL" id="SCU79857.1"/>
    </source>
</evidence>
<dbReference type="PRINTS" id="PR00888">
    <property type="entry name" value="SM22CALPONIN"/>
</dbReference>
<dbReference type="InterPro" id="IPR036872">
    <property type="entry name" value="CH_dom_sf"/>
</dbReference>
<dbReference type="AlphaFoldDB" id="A0A1G4ISH4"/>
<dbReference type="PANTHER" id="PTHR47385:SF14">
    <property type="entry name" value="TRANSGELIN"/>
    <property type="match status" value="1"/>
</dbReference>
<dbReference type="InterPro" id="IPR050606">
    <property type="entry name" value="Calponin-like"/>
</dbReference>
<sequence length="230" mass="25372">MVNSTQHPMLIYSSNATVTSPHNMSTSGTSGVADVTSLDQDLQELRRNKFSPNAIEEISNWIFRTVLGESSEPPNAAQLLSSLKDGTVLCRLANKISSADDAGNYVPIKFKASKMPFVQMEQISQFLSFAREYGVPEDELFQTVDLFEEKDPASVFQTLKSLSRYANKKHSHEFPVLGPQLATKKPQPPKAPKPKSLQGIGWSSMEYGSLKGASQSTEGVVFGQRRDITR</sequence>
<organism evidence="3 4">
    <name type="scientific">Lachancea meyersii CBS 8951</name>
    <dbReference type="NCBI Taxonomy" id="1266667"/>
    <lineage>
        <taxon>Eukaryota</taxon>
        <taxon>Fungi</taxon>
        <taxon>Dikarya</taxon>
        <taxon>Ascomycota</taxon>
        <taxon>Saccharomycotina</taxon>
        <taxon>Saccharomycetes</taxon>
        <taxon>Saccharomycetales</taxon>
        <taxon>Saccharomycetaceae</taxon>
        <taxon>Lachancea</taxon>
    </lineage>
</organism>
<dbReference type="GO" id="GO:0051015">
    <property type="term" value="F:actin filament binding"/>
    <property type="evidence" value="ECO:0007669"/>
    <property type="project" value="TreeGrafter"/>
</dbReference>
<dbReference type="GO" id="GO:0015629">
    <property type="term" value="C:actin cytoskeleton"/>
    <property type="evidence" value="ECO:0007669"/>
    <property type="project" value="TreeGrafter"/>
</dbReference>
<dbReference type="EMBL" id="LT598478">
    <property type="protein sequence ID" value="SCU79857.1"/>
    <property type="molecule type" value="Genomic_DNA"/>
</dbReference>
<protein>
    <submittedName>
        <fullName evidence="3">LAME_0B00672g1_1</fullName>
    </submittedName>
</protein>
<name>A0A1G4ISH4_9SACH</name>
<evidence type="ECO:0000313" key="4">
    <source>
        <dbReference type="Proteomes" id="UP000191144"/>
    </source>
</evidence>